<accession>A0A936N935</accession>
<comment type="caution">
    <text evidence="9">The sequence shown here is derived from an EMBL/GenBank/DDBJ whole genome shotgun (WGS) entry which is preliminary data.</text>
</comment>
<keyword evidence="3 4" id="KW-0413">Isomerase</keyword>
<organism evidence="9 10">
    <name type="scientific">Candidatus Neomicrothrix subdominans</name>
    <dbReference type="NCBI Taxonomy" id="2954438"/>
    <lineage>
        <taxon>Bacteria</taxon>
        <taxon>Bacillati</taxon>
        <taxon>Actinomycetota</taxon>
        <taxon>Acidimicrobiia</taxon>
        <taxon>Acidimicrobiales</taxon>
        <taxon>Microthrixaceae</taxon>
        <taxon>Candidatus Neomicrothrix</taxon>
    </lineage>
</organism>
<sequence>MTRWRLDVAYDGSGFRGFAVNIGIRSVAGELNAALGRMCGHDVTVTCAGRTDAGVHARGQVVHFDTDKEGLEAARLMRSLNRMLGPEIAVTDAQIVPTTFDARFSATWRRYRYSVVTSVWVDPQVARFVWHREGELDPSPMATAAQAFVGRHDFSTFCRRTPPAPGQVERSRVRNLHEFDVRCDGPHRLDFWVLASSFCHHQVRSMVGTLVQVGEGRRNVDSVARALESLDRQQCGPVAPAEGLTLWQAGYG</sequence>
<dbReference type="AlphaFoldDB" id="A0A936N935"/>
<gene>
    <name evidence="4 9" type="primary">truA</name>
    <name evidence="9" type="ORF">IPN02_00385</name>
</gene>
<evidence type="ECO:0000256" key="7">
    <source>
        <dbReference type="RuleBase" id="RU003792"/>
    </source>
</evidence>
<dbReference type="PANTHER" id="PTHR11142:SF0">
    <property type="entry name" value="TRNA PSEUDOURIDINE SYNTHASE-LIKE 1"/>
    <property type="match status" value="1"/>
</dbReference>
<dbReference type="HAMAP" id="MF_00171">
    <property type="entry name" value="TruA"/>
    <property type="match status" value="1"/>
</dbReference>
<comment type="caution">
    <text evidence="4">Lacks conserved residue(s) required for the propagation of feature annotation.</text>
</comment>
<evidence type="ECO:0000313" key="9">
    <source>
        <dbReference type="EMBL" id="MBK9295344.1"/>
    </source>
</evidence>
<dbReference type="CDD" id="cd02570">
    <property type="entry name" value="PseudoU_synth_EcTruA"/>
    <property type="match status" value="1"/>
</dbReference>
<comment type="function">
    <text evidence="4">Formation of pseudouridine at positions 38, 39 and 40 in the anticodon stem and loop of transfer RNAs.</text>
</comment>
<dbReference type="GO" id="GO:0160147">
    <property type="term" value="F:tRNA pseudouridine(38-40) synthase activity"/>
    <property type="evidence" value="ECO:0007669"/>
    <property type="project" value="UniProtKB-EC"/>
</dbReference>
<dbReference type="Gene3D" id="3.30.70.660">
    <property type="entry name" value="Pseudouridine synthase I, catalytic domain, C-terminal subdomain"/>
    <property type="match status" value="1"/>
</dbReference>
<dbReference type="InterPro" id="IPR020094">
    <property type="entry name" value="TruA/RsuA/RluB/E/F_N"/>
</dbReference>
<feature type="binding site" evidence="4 6">
    <location>
        <position position="111"/>
    </location>
    <ligand>
        <name>substrate</name>
    </ligand>
</feature>
<evidence type="ECO:0000256" key="5">
    <source>
        <dbReference type="PIRSR" id="PIRSR001430-1"/>
    </source>
</evidence>
<dbReference type="EC" id="5.4.99.12" evidence="4"/>
<comment type="catalytic activity">
    <reaction evidence="4 7">
        <text>uridine(38/39/40) in tRNA = pseudouridine(38/39/40) in tRNA</text>
        <dbReference type="Rhea" id="RHEA:22376"/>
        <dbReference type="Rhea" id="RHEA-COMP:10085"/>
        <dbReference type="Rhea" id="RHEA-COMP:10087"/>
        <dbReference type="ChEBI" id="CHEBI:65314"/>
        <dbReference type="ChEBI" id="CHEBI:65315"/>
        <dbReference type="EC" id="5.4.99.12"/>
    </reaction>
</comment>
<dbReference type="Gene3D" id="3.30.70.580">
    <property type="entry name" value="Pseudouridine synthase I, catalytic domain, N-terminal subdomain"/>
    <property type="match status" value="1"/>
</dbReference>
<dbReference type="Pfam" id="PF01416">
    <property type="entry name" value="PseudoU_synth_1"/>
    <property type="match status" value="2"/>
</dbReference>
<keyword evidence="2 4" id="KW-0819">tRNA processing</keyword>
<dbReference type="InterPro" id="IPR020095">
    <property type="entry name" value="PsdUridine_synth_TruA_C"/>
</dbReference>
<dbReference type="GO" id="GO:0003723">
    <property type="term" value="F:RNA binding"/>
    <property type="evidence" value="ECO:0007669"/>
    <property type="project" value="InterPro"/>
</dbReference>
<evidence type="ECO:0000256" key="1">
    <source>
        <dbReference type="ARBA" id="ARBA00009375"/>
    </source>
</evidence>
<dbReference type="NCBIfam" id="TIGR00071">
    <property type="entry name" value="hisT_truA"/>
    <property type="match status" value="1"/>
</dbReference>
<proteinExistence type="inferred from homology"/>
<evidence type="ECO:0000256" key="3">
    <source>
        <dbReference type="ARBA" id="ARBA00023235"/>
    </source>
</evidence>
<evidence type="ECO:0000259" key="8">
    <source>
        <dbReference type="Pfam" id="PF01416"/>
    </source>
</evidence>
<dbReference type="Proteomes" id="UP000727993">
    <property type="component" value="Unassembled WGS sequence"/>
</dbReference>
<dbReference type="InterPro" id="IPR020097">
    <property type="entry name" value="PsdUridine_synth_TruA_a/b_dom"/>
</dbReference>
<dbReference type="FunFam" id="3.30.70.580:FF:000001">
    <property type="entry name" value="tRNA pseudouridine synthase A"/>
    <property type="match status" value="1"/>
</dbReference>
<dbReference type="InterPro" id="IPR020103">
    <property type="entry name" value="PsdUridine_synth_cat_dom_sf"/>
</dbReference>
<feature type="domain" description="Pseudouridine synthase I TruA alpha/beta" evidence="8">
    <location>
        <begin position="144"/>
        <end position="251"/>
    </location>
</feature>
<reference evidence="9 10" key="1">
    <citation type="submission" date="2020-10" db="EMBL/GenBank/DDBJ databases">
        <title>Connecting structure to function with the recovery of over 1000 high-quality activated sludge metagenome-assembled genomes encoding full-length rRNA genes using long-read sequencing.</title>
        <authorList>
            <person name="Singleton C.M."/>
            <person name="Petriglieri F."/>
            <person name="Kristensen J.M."/>
            <person name="Kirkegaard R.H."/>
            <person name="Michaelsen T.Y."/>
            <person name="Andersen M.H."/>
            <person name="Karst S.M."/>
            <person name="Dueholm M.S."/>
            <person name="Nielsen P.H."/>
            <person name="Albertsen M."/>
        </authorList>
    </citation>
    <scope>NUCLEOTIDE SEQUENCE [LARGE SCALE GENOMIC DNA]</scope>
    <source>
        <strain evidence="9">Lyne_18-Q3-R50-59_MAXAC.006</strain>
    </source>
</reference>
<evidence type="ECO:0000313" key="10">
    <source>
        <dbReference type="Proteomes" id="UP000727993"/>
    </source>
</evidence>
<dbReference type="SUPFAM" id="SSF55120">
    <property type="entry name" value="Pseudouridine synthase"/>
    <property type="match status" value="1"/>
</dbReference>
<dbReference type="PANTHER" id="PTHR11142">
    <property type="entry name" value="PSEUDOURIDYLATE SYNTHASE"/>
    <property type="match status" value="1"/>
</dbReference>
<dbReference type="InterPro" id="IPR001406">
    <property type="entry name" value="PsdUridine_synth_TruA"/>
</dbReference>
<evidence type="ECO:0000256" key="4">
    <source>
        <dbReference type="HAMAP-Rule" id="MF_00171"/>
    </source>
</evidence>
<comment type="subunit">
    <text evidence="4">Homodimer.</text>
</comment>
<dbReference type="PIRSF" id="PIRSF001430">
    <property type="entry name" value="tRNA_psdUrid_synth"/>
    <property type="match status" value="1"/>
</dbReference>
<evidence type="ECO:0000256" key="6">
    <source>
        <dbReference type="PIRSR" id="PIRSR001430-2"/>
    </source>
</evidence>
<feature type="active site" description="Nucleophile" evidence="4 5">
    <location>
        <position position="52"/>
    </location>
</feature>
<dbReference type="GO" id="GO:0031119">
    <property type="term" value="P:tRNA pseudouridine synthesis"/>
    <property type="evidence" value="ECO:0007669"/>
    <property type="project" value="UniProtKB-UniRule"/>
</dbReference>
<protein>
    <recommendedName>
        <fullName evidence="4">tRNA pseudouridine synthase A</fullName>
        <ecNumber evidence="4">5.4.99.12</ecNumber>
    </recommendedName>
    <alternativeName>
        <fullName evidence="4">tRNA pseudouridine(38-40) synthase</fullName>
    </alternativeName>
    <alternativeName>
        <fullName evidence="4">tRNA pseudouridylate synthase I</fullName>
    </alternativeName>
    <alternativeName>
        <fullName evidence="4">tRNA-uridine isomerase I</fullName>
    </alternativeName>
</protein>
<comment type="similarity">
    <text evidence="1 4 7">Belongs to the tRNA pseudouridine synthase TruA family.</text>
</comment>
<evidence type="ECO:0000256" key="2">
    <source>
        <dbReference type="ARBA" id="ARBA00022694"/>
    </source>
</evidence>
<feature type="domain" description="Pseudouridine synthase I TruA alpha/beta" evidence="8">
    <location>
        <begin position="10"/>
        <end position="104"/>
    </location>
</feature>
<dbReference type="EMBL" id="JADJZA010000001">
    <property type="protein sequence ID" value="MBK9295344.1"/>
    <property type="molecule type" value="Genomic_DNA"/>
</dbReference>
<name>A0A936N935_9ACTN</name>